<dbReference type="PANTHER" id="PTHR18901:SF38">
    <property type="entry name" value="PSEUDOURIDINE-5'-PHOSPHATASE"/>
    <property type="match status" value="1"/>
</dbReference>
<dbReference type="SFLD" id="SFLDG01129">
    <property type="entry name" value="C1.5:_HAD__Beta-PGM__Phosphata"/>
    <property type="match status" value="1"/>
</dbReference>
<protein>
    <submittedName>
        <fullName evidence="1">Uncharacterized protein</fullName>
    </submittedName>
</protein>
<dbReference type="InterPro" id="IPR023198">
    <property type="entry name" value="PGP-like_dom2"/>
</dbReference>
<dbReference type="NCBIfam" id="TIGR01509">
    <property type="entry name" value="HAD-SF-IA-v3"/>
    <property type="match status" value="1"/>
</dbReference>
<dbReference type="EMBL" id="HBIV01020649">
    <property type="protein sequence ID" value="CAE0663290.1"/>
    <property type="molecule type" value="Transcribed_RNA"/>
</dbReference>
<dbReference type="InterPro" id="IPR036412">
    <property type="entry name" value="HAD-like_sf"/>
</dbReference>
<dbReference type="GO" id="GO:0016791">
    <property type="term" value="F:phosphatase activity"/>
    <property type="evidence" value="ECO:0007669"/>
    <property type="project" value="TreeGrafter"/>
</dbReference>
<dbReference type="InterPro" id="IPR023214">
    <property type="entry name" value="HAD_sf"/>
</dbReference>
<evidence type="ECO:0000313" key="1">
    <source>
        <dbReference type="EMBL" id="CAE0663290.1"/>
    </source>
</evidence>
<dbReference type="SFLD" id="SFLDS00003">
    <property type="entry name" value="Haloacid_Dehalogenase"/>
    <property type="match status" value="1"/>
</dbReference>
<organism evidence="1">
    <name type="scientific">Lotharella globosa</name>
    <dbReference type="NCBI Taxonomy" id="91324"/>
    <lineage>
        <taxon>Eukaryota</taxon>
        <taxon>Sar</taxon>
        <taxon>Rhizaria</taxon>
        <taxon>Cercozoa</taxon>
        <taxon>Chlorarachniophyceae</taxon>
        <taxon>Lotharella</taxon>
    </lineage>
</organism>
<gene>
    <name evidence="1" type="ORF">LGLO00237_LOCUS14892</name>
</gene>
<reference evidence="1" key="1">
    <citation type="submission" date="2021-01" db="EMBL/GenBank/DDBJ databases">
        <authorList>
            <person name="Corre E."/>
            <person name="Pelletier E."/>
            <person name="Niang G."/>
            <person name="Scheremetjew M."/>
            <person name="Finn R."/>
            <person name="Kale V."/>
            <person name="Holt S."/>
            <person name="Cochrane G."/>
            <person name="Meng A."/>
            <person name="Brown T."/>
            <person name="Cohen L."/>
        </authorList>
    </citation>
    <scope>NUCLEOTIDE SEQUENCE</scope>
    <source>
        <strain evidence="1">CCCM811</strain>
    </source>
</reference>
<dbReference type="InterPro" id="IPR006439">
    <property type="entry name" value="HAD-SF_hydro_IA"/>
</dbReference>
<sequence>MSTVPLFRRASSARPAAALALSLGALALVGLCAVATSRSASLEMAVRPAARTAAVRCPASGHVGSLARMASAGSSMRSARPMRAAGASALKEPEIRVDGPLKIEAVLFDLDGTLLDFEGGSHDALNKVLEPYNSTGKAQLTWEMHGTIVGRRASEWSSEILEQCGIAPDVLAPEKYVEMYLEKMPEYYPSMPLMPGALNLVKQLKAAGYKVAVASSSEKLSIEKKLKFHPELLELMDIVQPGDDPEIKAGKPAPDIFLAAAKKLGVKPENCLVFEDSPFGLMGAKAGNMACVAIPDGRMPIADSSRFGTADFLLNSMEEFKMDYIEKI</sequence>
<proteinExistence type="predicted"/>
<dbReference type="PANTHER" id="PTHR18901">
    <property type="entry name" value="2-DEOXYGLUCOSE-6-PHOSPHATE PHOSPHATASE 2"/>
    <property type="match status" value="1"/>
</dbReference>
<dbReference type="Gene3D" id="3.40.50.1000">
    <property type="entry name" value="HAD superfamily/HAD-like"/>
    <property type="match status" value="1"/>
</dbReference>
<name>A0A7S3YVH0_9EUKA</name>
<dbReference type="Pfam" id="PF00702">
    <property type="entry name" value="Hydrolase"/>
    <property type="match status" value="1"/>
</dbReference>
<dbReference type="Gene3D" id="1.10.150.240">
    <property type="entry name" value="Putative phosphatase, domain 2"/>
    <property type="match status" value="1"/>
</dbReference>
<dbReference type="PRINTS" id="PR00413">
    <property type="entry name" value="HADHALOGNASE"/>
</dbReference>
<dbReference type="AlphaFoldDB" id="A0A7S3YVH0"/>
<accession>A0A7S3YVH0</accession>
<dbReference type="SFLD" id="SFLDG01135">
    <property type="entry name" value="C1.5.6:_HAD__Beta-PGM__Phospha"/>
    <property type="match status" value="1"/>
</dbReference>
<dbReference type="SUPFAM" id="SSF56784">
    <property type="entry name" value="HAD-like"/>
    <property type="match status" value="1"/>
</dbReference>